<keyword evidence="7" id="KW-0902">Two-component regulatory system</keyword>
<dbReference type="PANTHER" id="PTHR24421">
    <property type="entry name" value="NITRATE/NITRITE SENSOR PROTEIN NARX-RELATED"/>
    <property type="match status" value="1"/>
</dbReference>
<dbReference type="EMBL" id="LAHD01000064">
    <property type="protein sequence ID" value="PHK01831.1"/>
    <property type="molecule type" value="Genomic_DNA"/>
</dbReference>
<dbReference type="CDD" id="cd16917">
    <property type="entry name" value="HATPase_UhpB-NarQ-NarX-like"/>
    <property type="match status" value="1"/>
</dbReference>
<reference evidence="11 12" key="1">
    <citation type="submission" date="2015-02" db="EMBL/GenBank/DDBJ databases">
        <title>Nostoc linckia genome annotation.</title>
        <authorList>
            <person name="Zhou Z."/>
        </authorList>
    </citation>
    <scope>NUCLEOTIDE SEQUENCE [LARGE SCALE GENOMIC DNA]</scope>
    <source>
        <strain evidence="12">z8</strain>
    </source>
</reference>
<evidence type="ECO:0000313" key="12">
    <source>
        <dbReference type="Proteomes" id="UP000222310"/>
    </source>
</evidence>
<evidence type="ECO:0000256" key="2">
    <source>
        <dbReference type="ARBA" id="ARBA00022475"/>
    </source>
</evidence>
<evidence type="ECO:0000259" key="10">
    <source>
        <dbReference type="SMART" id="SM00387"/>
    </source>
</evidence>
<dbReference type="InterPro" id="IPR050482">
    <property type="entry name" value="Sensor_HK_TwoCompSys"/>
</dbReference>
<keyword evidence="8 9" id="KW-0472">Membrane</keyword>
<dbReference type="GO" id="GO:0000155">
    <property type="term" value="F:phosphorelay sensor kinase activity"/>
    <property type="evidence" value="ECO:0007669"/>
    <property type="project" value="InterPro"/>
</dbReference>
<feature type="transmembrane region" description="Helical" evidence="9">
    <location>
        <begin position="74"/>
        <end position="92"/>
    </location>
</feature>
<comment type="caution">
    <text evidence="11">The sequence shown here is derived from an EMBL/GenBank/DDBJ whole genome shotgun (WGS) entry which is preliminary data.</text>
</comment>
<accession>A0A9Q5Z9Y4</accession>
<proteinExistence type="predicted"/>
<feature type="domain" description="Histidine kinase/HSP90-like ATPase" evidence="10">
    <location>
        <begin position="357"/>
        <end position="452"/>
    </location>
</feature>
<organism evidence="11 12">
    <name type="scientific">Nostoc linckia z8</name>
    <dbReference type="NCBI Taxonomy" id="1628746"/>
    <lineage>
        <taxon>Bacteria</taxon>
        <taxon>Bacillati</taxon>
        <taxon>Cyanobacteriota</taxon>
        <taxon>Cyanophyceae</taxon>
        <taxon>Nostocales</taxon>
        <taxon>Nostocaceae</taxon>
        <taxon>Nostoc</taxon>
    </lineage>
</organism>
<keyword evidence="4 9" id="KW-0812">Transmembrane</keyword>
<name>A0A9Q5Z9Y4_NOSLI</name>
<dbReference type="Pfam" id="PF02518">
    <property type="entry name" value="HATPase_c"/>
    <property type="match status" value="1"/>
</dbReference>
<dbReference type="Gene3D" id="3.30.565.10">
    <property type="entry name" value="Histidine kinase-like ATPase, C-terminal domain"/>
    <property type="match status" value="1"/>
</dbReference>
<evidence type="ECO:0000256" key="5">
    <source>
        <dbReference type="ARBA" id="ARBA00022777"/>
    </source>
</evidence>
<evidence type="ECO:0000313" key="11">
    <source>
        <dbReference type="EMBL" id="PHK01831.1"/>
    </source>
</evidence>
<dbReference type="InterPro" id="IPR011712">
    <property type="entry name" value="Sig_transdc_His_kin_sub3_dim/P"/>
</dbReference>
<evidence type="ECO:0000256" key="8">
    <source>
        <dbReference type="ARBA" id="ARBA00023136"/>
    </source>
</evidence>
<feature type="transmembrane region" description="Helical" evidence="9">
    <location>
        <begin position="104"/>
        <end position="124"/>
    </location>
</feature>
<gene>
    <name evidence="11" type="ORF">VF08_20865</name>
</gene>
<keyword evidence="5" id="KW-0418">Kinase</keyword>
<dbReference type="AlphaFoldDB" id="A0A9Q5Z9Y4"/>
<protein>
    <recommendedName>
        <fullName evidence="10">Histidine kinase/HSP90-like ATPase domain-containing protein</fullName>
    </recommendedName>
</protein>
<feature type="transmembrane region" description="Helical" evidence="9">
    <location>
        <begin position="6"/>
        <end position="26"/>
    </location>
</feature>
<evidence type="ECO:0000256" key="7">
    <source>
        <dbReference type="ARBA" id="ARBA00023012"/>
    </source>
</evidence>
<dbReference type="GeneID" id="57097268"/>
<feature type="transmembrane region" description="Helical" evidence="9">
    <location>
        <begin position="206"/>
        <end position="225"/>
    </location>
</feature>
<dbReference type="SMART" id="SM00387">
    <property type="entry name" value="HATPase_c"/>
    <property type="match status" value="1"/>
</dbReference>
<dbReference type="PANTHER" id="PTHR24421:SF37">
    <property type="entry name" value="SENSOR HISTIDINE KINASE NARS"/>
    <property type="match status" value="1"/>
</dbReference>
<dbReference type="InterPro" id="IPR036890">
    <property type="entry name" value="HATPase_C_sf"/>
</dbReference>
<feature type="transmembrane region" description="Helical" evidence="9">
    <location>
        <begin position="149"/>
        <end position="171"/>
    </location>
</feature>
<dbReference type="GO" id="GO:0046983">
    <property type="term" value="F:protein dimerization activity"/>
    <property type="evidence" value="ECO:0007669"/>
    <property type="project" value="InterPro"/>
</dbReference>
<dbReference type="SUPFAM" id="SSF55874">
    <property type="entry name" value="ATPase domain of HSP90 chaperone/DNA topoisomerase II/histidine kinase"/>
    <property type="match status" value="1"/>
</dbReference>
<feature type="transmembrane region" description="Helical" evidence="9">
    <location>
        <begin position="33"/>
        <end position="54"/>
    </location>
</feature>
<dbReference type="Proteomes" id="UP000222310">
    <property type="component" value="Unassembled WGS sequence"/>
</dbReference>
<evidence type="ECO:0000256" key="9">
    <source>
        <dbReference type="SAM" id="Phobius"/>
    </source>
</evidence>
<keyword evidence="6 9" id="KW-1133">Transmembrane helix</keyword>
<sequence length="459" mass="50688">MTLILTVLSIVAGIILYIGFLHLLIASGRLKPALNFCFGLTCLVSFGYLLALIAQYKAMNVDDYINARKMLTSFGYIYGITTAWLVSLYTNFNSVRLIVVLNSLYFISLLINQISPTGILYSHISNLSSISLPWGESIPHPEGTLNPLFSLQLLALSGNIIFLFSACYLQYRRGEKQAALTLGISLAILIATVQHDRLVDLGKIQFVYLSEFGFMSFIIIMSLRLSKDLIQAVKLQEQLQESERLRKIAVEVERNRLARDLHDSVSQTLFTVATIAEALPRVWKRNPDIAQQGLEELAQLTQGALAEMRNLLIELRPDGLADKALGELIKQLTKAISGRASLQVTTIVEGDLPLSSEVKLVFYRITQEALNNIIKHAQATQVSVSLNCDSQKIVLRISDNGCGFDLTQIPISSGHLGIAIMKERADSIGANFHLSSYLGRGTEISLSCSTPILKIGNQE</sequence>
<dbReference type="InterPro" id="IPR003594">
    <property type="entry name" value="HATPase_dom"/>
</dbReference>
<evidence type="ECO:0000256" key="4">
    <source>
        <dbReference type="ARBA" id="ARBA00022692"/>
    </source>
</evidence>
<dbReference type="GO" id="GO:0005886">
    <property type="term" value="C:plasma membrane"/>
    <property type="evidence" value="ECO:0007669"/>
    <property type="project" value="UniProtKB-SubCell"/>
</dbReference>
<comment type="subcellular location">
    <subcellularLocation>
        <location evidence="1">Cell membrane</location>
        <topology evidence="1">Multi-pass membrane protein</topology>
    </subcellularLocation>
</comment>
<keyword evidence="3" id="KW-0808">Transferase</keyword>
<evidence type="ECO:0000256" key="6">
    <source>
        <dbReference type="ARBA" id="ARBA00022989"/>
    </source>
</evidence>
<dbReference type="Pfam" id="PF07730">
    <property type="entry name" value="HisKA_3"/>
    <property type="match status" value="1"/>
</dbReference>
<evidence type="ECO:0000256" key="1">
    <source>
        <dbReference type="ARBA" id="ARBA00004651"/>
    </source>
</evidence>
<evidence type="ECO:0000256" key="3">
    <source>
        <dbReference type="ARBA" id="ARBA00022679"/>
    </source>
</evidence>
<keyword evidence="2" id="KW-1003">Cell membrane</keyword>
<dbReference type="RefSeq" id="WP_099066655.1">
    <property type="nucleotide sequence ID" value="NZ_LAHD01000064.1"/>
</dbReference>
<feature type="transmembrane region" description="Helical" evidence="9">
    <location>
        <begin position="178"/>
        <end position="194"/>
    </location>
</feature>
<dbReference type="Gene3D" id="1.20.5.1930">
    <property type="match status" value="1"/>
</dbReference>